<dbReference type="Proteomes" id="UP001597114">
    <property type="component" value="Unassembled WGS sequence"/>
</dbReference>
<dbReference type="EMBL" id="JBHUCO010000009">
    <property type="protein sequence ID" value="MFD1517641.1"/>
    <property type="molecule type" value="Genomic_DNA"/>
</dbReference>
<sequence>MGTDPSEGIELHSFLDIESFRRKNALVRQYAAAVGRDETLIERAMAWPRSARADAFLAEGVTFFTTGIDPTDGGYDFTPLKEMLAWRGDK</sequence>
<reference evidence="2" key="1">
    <citation type="journal article" date="2019" name="Int. J. Syst. Evol. Microbiol.">
        <title>The Global Catalogue of Microorganisms (GCM) 10K type strain sequencing project: providing services to taxonomists for standard genome sequencing and annotation.</title>
        <authorList>
            <consortium name="The Broad Institute Genomics Platform"/>
            <consortium name="The Broad Institute Genome Sequencing Center for Infectious Disease"/>
            <person name="Wu L."/>
            <person name="Ma J."/>
        </authorList>
    </citation>
    <scope>NUCLEOTIDE SEQUENCE [LARGE SCALE GENOMIC DNA]</scope>
    <source>
        <strain evidence="2">CCM 7043</strain>
    </source>
</reference>
<dbReference type="RefSeq" id="WP_344721284.1">
    <property type="nucleotide sequence ID" value="NZ_BAAAUS010000007.1"/>
</dbReference>
<comment type="caution">
    <text evidence="1">The sequence shown here is derived from an EMBL/GenBank/DDBJ whole genome shotgun (WGS) entry which is preliminary data.</text>
</comment>
<accession>A0ABW4EPY9</accession>
<name>A0ABW4EPY9_9PSEU</name>
<keyword evidence="2" id="KW-1185">Reference proteome</keyword>
<evidence type="ECO:0000313" key="2">
    <source>
        <dbReference type="Proteomes" id="UP001597114"/>
    </source>
</evidence>
<proteinExistence type="predicted"/>
<evidence type="ECO:0000313" key="1">
    <source>
        <dbReference type="EMBL" id="MFD1517641.1"/>
    </source>
</evidence>
<protein>
    <submittedName>
        <fullName evidence="1">Uncharacterized protein</fullName>
    </submittedName>
</protein>
<organism evidence="1 2">
    <name type="scientific">Pseudonocardia yunnanensis</name>
    <dbReference type="NCBI Taxonomy" id="58107"/>
    <lineage>
        <taxon>Bacteria</taxon>
        <taxon>Bacillati</taxon>
        <taxon>Actinomycetota</taxon>
        <taxon>Actinomycetes</taxon>
        <taxon>Pseudonocardiales</taxon>
        <taxon>Pseudonocardiaceae</taxon>
        <taxon>Pseudonocardia</taxon>
    </lineage>
</organism>
<gene>
    <name evidence="1" type="ORF">ACFSJD_09090</name>
</gene>